<sequence>MDLQANQTPRKLTFNQRRKLSQVMGQYESMLVGLYASVKDVGEMRTPGEKLTQNLDFKKKLLSYHERFRLRLIELDLMLPAFEQAEKNAISSAEMIVAGQPRADVRHWIERYRGSIFFGLELDTQNVIFDCYQWGEKVQGALNR</sequence>
<dbReference type="EMBL" id="LAZR01000117">
    <property type="protein sequence ID" value="KKN89613.1"/>
    <property type="molecule type" value="Genomic_DNA"/>
</dbReference>
<dbReference type="AlphaFoldDB" id="A0A0F9XCX3"/>
<proteinExistence type="predicted"/>
<gene>
    <name evidence="1" type="ORF">LCGC14_0237450</name>
</gene>
<reference evidence="1" key="1">
    <citation type="journal article" date="2015" name="Nature">
        <title>Complex archaea that bridge the gap between prokaryotes and eukaryotes.</title>
        <authorList>
            <person name="Spang A."/>
            <person name="Saw J.H."/>
            <person name="Jorgensen S.L."/>
            <person name="Zaremba-Niedzwiedzka K."/>
            <person name="Martijn J."/>
            <person name="Lind A.E."/>
            <person name="van Eijk R."/>
            <person name="Schleper C."/>
            <person name="Guy L."/>
            <person name="Ettema T.J."/>
        </authorList>
    </citation>
    <scope>NUCLEOTIDE SEQUENCE</scope>
</reference>
<protein>
    <submittedName>
        <fullName evidence="1">Uncharacterized protein</fullName>
    </submittedName>
</protein>
<name>A0A0F9XCX3_9ZZZZ</name>
<evidence type="ECO:0000313" key="1">
    <source>
        <dbReference type="EMBL" id="KKN89613.1"/>
    </source>
</evidence>
<comment type="caution">
    <text evidence="1">The sequence shown here is derived from an EMBL/GenBank/DDBJ whole genome shotgun (WGS) entry which is preliminary data.</text>
</comment>
<accession>A0A0F9XCX3</accession>
<organism evidence="1">
    <name type="scientific">marine sediment metagenome</name>
    <dbReference type="NCBI Taxonomy" id="412755"/>
    <lineage>
        <taxon>unclassified sequences</taxon>
        <taxon>metagenomes</taxon>
        <taxon>ecological metagenomes</taxon>
    </lineage>
</organism>